<keyword evidence="3" id="KW-1185">Reference proteome</keyword>
<evidence type="ECO:0000256" key="1">
    <source>
        <dbReference type="SAM" id="MobiDB-lite"/>
    </source>
</evidence>
<dbReference type="Proteomes" id="UP001218188">
    <property type="component" value="Unassembled WGS sequence"/>
</dbReference>
<feature type="compositionally biased region" description="Basic and acidic residues" evidence="1">
    <location>
        <begin position="182"/>
        <end position="209"/>
    </location>
</feature>
<feature type="compositionally biased region" description="Basic and acidic residues" evidence="1">
    <location>
        <begin position="129"/>
        <end position="172"/>
    </location>
</feature>
<name>A0AAD6SGW1_9AGAR</name>
<dbReference type="EMBL" id="JARJCM010000131">
    <property type="protein sequence ID" value="KAJ7026942.1"/>
    <property type="molecule type" value="Genomic_DNA"/>
</dbReference>
<evidence type="ECO:0000313" key="3">
    <source>
        <dbReference type="Proteomes" id="UP001218188"/>
    </source>
</evidence>
<proteinExistence type="predicted"/>
<gene>
    <name evidence="2" type="ORF">C8F04DRAFT_1295747</name>
</gene>
<comment type="caution">
    <text evidence="2">The sequence shown here is derived from an EMBL/GenBank/DDBJ whole genome shotgun (WGS) entry which is preliminary data.</text>
</comment>
<accession>A0AAD6SGW1</accession>
<sequence>MPRDTVRHLDASAPIHGDCQDTDALDSRTSFLSANTHQVFIPRPQKCILLPMASKSTSTITTTATDATYAAVATPRSSTPVPQLGQTHAHRRPDLCPVAVPSAKQLTPTLWARLPLATPLPPFFSPEPSSRHADRAPESPPRRRADPAPESPPKRQRADSTGRAHPITRYETRFLQPVPDPVRIRAARDERDARHAARERDARPAHHTLDGNPPRGAYATSRGWLPSSVRAPGSRQRSEWSADEAFVRFCEPITVASIDLLAPNGGGSYTAWNVYAEPFTLVGARQF</sequence>
<evidence type="ECO:0000313" key="2">
    <source>
        <dbReference type="EMBL" id="KAJ7026942.1"/>
    </source>
</evidence>
<reference evidence="2" key="1">
    <citation type="submission" date="2023-03" db="EMBL/GenBank/DDBJ databases">
        <title>Massive genome expansion in bonnet fungi (Mycena s.s.) driven by repeated elements and novel gene families across ecological guilds.</title>
        <authorList>
            <consortium name="Lawrence Berkeley National Laboratory"/>
            <person name="Harder C.B."/>
            <person name="Miyauchi S."/>
            <person name="Viragh M."/>
            <person name="Kuo A."/>
            <person name="Thoen E."/>
            <person name="Andreopoulos B."/>
            <person name="Lu D."/>
            <person name="Skrede I."/>
            <person name="Drula E."/>
            <person name="Henrissat B."/>
            <person name="Morin E."/>
            <person name="Kohler A."/>
            <person name="Barry K."/>
            <person name="LaButti K."/>
            <person name="Morin E."/>
            <person name="Salamov A."/>
            <person name="Lipzen A."/>
            <person name="Mereny Z."/>
            <person name="Hegedus B."/>
            <person name="Baldrian P."/>
            <person name="Stursova M."/>
            <person name="Weitz H."/>
            <person name="Taylor A."/>
            <person name="Grigoriev I.V."/>
            <person name="Nagy L.G."/>
            <person name="Martin F."/>
            <person name="Kauserud H."/>
        </authorList>
    </citation>
    <scope>NUCLEOTIDE SEQUENCE</scope>
    <source>
        <strain evidence="2">CBHHK200</strain>
    </source>
</reference>
<protein>
    <submittedName>
        <fullName evidence="2">Uncharacterized protein</fullName>
    </submittedName>
</protein>
<organism evidence="2 3">
    <name type="scientific">Mycena alexandri</name>
    <dbReference type="NCBI Taxonomy" id="1745969"/>
    <lineage>
        <taxon>Eukaryota</taxon>
        <taxon>Fungi</taxon>
        <taxon>Dikarya</taxon>
        <taxon>Basidiomycota</taxon>
        <taxon>Agaricomycotina</taxon>
        <taxon>Agaricomycetes</taxon>
        <taxon>Agaricomycetidae</taxon>
        <taxon>Agaricales</taxon>
        <taxon>Marasmiineae</taxon>
        <taxon>Mycenaceae</taxon>
        <taxon>Mycena</taxon>
    </lineage>
</organism>
<dbReference type="AlphaFoldDB" id="A0AAD6SGW1"/>
<feature type="region of interest" description="Disordered" evidence="1">
    <location>
        <begin position="122"/>
        <end position="237"/>
    </location>
</feature>